<feature type="domain" description="Glycosyltransferase 2-like" evidence="1">
    <location>
        <begin position="5"/>
        <end position="140"/>
    </location>
</feature>
<dbReference type="AlphaFoldDB" id="A0A347VN48"/>
<dbReference type="RefSeq" id="WP_034573720.1">
    <property type="nucleotide sequence ID" value="NZ_JRMP02000002.1"/>
</dbReference>
<protein>
    <submittedName>
        <fullName evidence="2 3">Glycosyltransferase</fullName>
    </submittedName>
</protein>
<sequence length="341" mass="39825">MKPLSIIIPIYNVEKYLRECLDSIQKQSYSNFQAIMINDGSSDRSRAIASEYAARDKRFLLINQSNKGLGEARNAGLNFIFSAENPQDTQYIGLVDSDDVIASDYYENLIYSLEYHNTQVAKTRNICVFKDNSYDSSILSYTRNKEKGIVRKVRNSNLTSKIDPWRSVFSVSLLKSVRFPPVRFAEDVGFGVCVNILAKRIALTKSARYFYRLREGSLTREMSHRPQEMFNVIKFIYDFLTRENLLYTYSIPTHILRVNENYLHKYPNYFNDLQNFVSSLKLDSKALKKNPSLKAILDSKNMQEYLKKTQSFKEWRHSNFRIHISKKQLIIKLFGKTILQK</sequence>
<dbReference type="PANTHER" id="PTHR22916">
    <property type="entry name" value="GLYCOSYLTRANSFERASE"/>
    <property type="match status" value="1"/>
</dbReference>
<name>A0A347VN48_9HELI</name>
<evidence type="ECO:0000313" key="3">
    <source>
        <dbReference type="EMBL" id="TLD95613.1"/>
    </source>
</evidence>
<dbReference type="Gene3D" id="3.90.550.10">
    <property type="entry name" value="Spore Coat Polysaccharide Biosynthesis Protein SpsA, Chain A"/>
    <property type="match status" value="1"/>
</dbReference>
<reference evidence="3 4" key="1">
    <citation type="journal article" date="2014" name="Genome Announc.">
        <title>Draft genome sequences of eight enterohepatic helicobacter species isolated from both laboratory and wild rodents.</title>
        <authorList>
            <person name="Sheh A."/>
            <person name="Shen Z."/>
            <person name="Fox J.G."/>
        </authorList>
    </citation>
    <scope>NUCLEOTIDE SEQUENCE [LARGE SCALE GENOMIC DNA]</scope>
    <source>
        <strain evidence="3 4">MIT 97-6194</strain>
    </source>
</reference>
<reference evidence="3 4" key="2">
    <citation type="journal article" date="2016" name="Infect. Immun.">
        <title>Helicobacter saguini, a Novel Helicobacter Isolated from Cotton-Top Tamarins with Ulcerative Colitis, Has Proinflammatory Properties and Induces Typhlocolitis and Dysplasia in Gnotobiotic IL-10-/- Mice.</title>
        <authorList>
            <person name="Shen Z."/>
            <person name="Mannion A."/>
            <person name="Whary M.T."/>
            <person name="Muthupalani S."/>
            <person name="Sheh A."/>
            <person name="Feng Y."/>
            <person name="Gong G."/>
            <person name="Vandamme P."/>
            <person name="Holcombe H.R."/>
            <person name="Paster B.J."/>
            <person name="Fox J.G."/>
        </authorList>
    </citation>
    <scope>NUCLEOTIDE SEQUENCE [LARGE SCALE GENOMIC DNA]</scope>
    <source>
        <strain evidence="3 4">MIT 97-6194</strain>
    </source>
</reference>
<dbReference type="Proteomes" id="UP000477070">
    <property type="component" value="Unassembled WGS sequence"/>
</dbReference>
<dbReference type="EMBL" id="QBIU01000001">
    <property type="protein sequence ID" value="MWV69774.1"/>
    <property type="molecule type" value="Genomic_DNA"/>
</dbReference>
<reference evidence="2 5" key="4">
    <citation type="submission" date="2019-12" db="EMBL/GenBank/DDBJ databases">
        <title>Multi-Generational Helicobacter saguini Isolates.</title>
        <authorList>
            <person name="Mannion A."/>
            <person name="Shen Z."/>
            <person name="Fox J.G."/>
        </authorList>
    </citation>
    <scope>NUCLEOTIDE SEQUENCE [LARGE SCALE GENOMIC DNA]</scope>
    <source>
        <strain evidence="2">16-048</strain>
        <strain evidence="5">16-048 (F4)</strain>
    </source>
</reference>
<accession>A0A347VN48</accession>
<dbReference type="OrthoDB" id="5372349at2"/>
<evidence type="ECO:0000313" key="2">
    <source>
        <dbReference type="EMBL" id="MWV69774.1"/>
    </source>
</evidence>
<reference evidence="3" key="3">
    <citation type="submission" date="2018-04" db="EMBL/GenBank/DDBJ databases">
        <authorList>
            <person name="Sheh A."/>
            <person name="Shen Z."/>
            <person name="Mannion A.J."/>
            <person name="Fox J.G."/>
        </authorList>
    </citation>
    <scope>NUCLEOTIDE SEQUENCE</scope>
    <source>
        <strain evidence="3">MIT 97-6194</strain>
    </source>
</reference>
<comment type="caution">
    <text evidence="3">The sequence shown here is derived from an EMBL/GenBank/DDBJ whole genome shotgun (WGS) entry which is preliminary data.</text>
</comment>
<dbReference type="Proteomes" id="UP000029714">
    <property type="component" value="Unassembled WGS sequence"/>
</dbReference>
<dbReference type="InterPro" id="IPR029044">
    <property type="entry name" value="Nucleotide-diphossugar_trans"/>
</dbReference>
<gene>
    <name evidence="2" type="ORF">DCO61_07125</name>
    <name evidence="3" type="ORF">LS64_001805</name>
</gene>
<dbReference type="EMBL" id="JRMP02000002">
    <property type="protein sequence ID" value="TLD95613.1"/>
    <property type="molecule type" value="Genomic_DNA"/>
</dbReference>
<evidence type="ECO:0000259" key="1">
    <source>
        <dbReference type="Pfam" id="PF00535"/>
    </source>
</evidence>
<dbReference type="CDD" id="cd00761">
    <property type="entry name" value="Glyco_tranf_GTA_type"/>
    <property type="match status" value="1"/>
</dbReference>
<proteinExistence type="predicted"/>
<organism evidence="3 4">
    <name type="scientific">Helicobacter saguini</name>
    <dbReference type="NCBI Taxonomy" id="1548018"/>
    <lineage>
        <taxon>Bacteria</taxon>
        <taxon>Pseudomonadati</taxon>
        <taxon>Campylobacterota</taxon>
        <taxon>Epsilonproteobacteria</taxon>
        <taxon>Campylobacterales</taxon>
        <taxon>Helicobacteraceae</taxon>
        <taxon>Helicobacter</taxon>
    </lineage>
</organism>
<dbReference type="GO" id="GO:0016758">
    <property type="term" value="F:hexosyltransferase activity"/>
    <property type="evidence" value="ECO:0007669"/>
    <property type="project" value="UniProtKB-ARBA"/>
</dbReference>
<dbReference type="STRING" id="1548018.LS64_13600"/>
<dbReference type="InterPro" id="IPR001173">
    <property type="entry name" value="Glyco_trans_2-like"/>
</dbReference>
<dbReference type="PANTHER" id="PTHR22916:SF3">
    <property type="entry name" value="UDP-GLCNAC:BETAGAL BETA-1,3-N-ACETYLGLUCOSAMINYLTRANSFERASE-LIKE PROTEIN 1"/>
    <property type="match status" value="1"/>
</dbReference>
<dbReference type="SUPFAM" id="SSF53448">
    <property type="entry name" value="Nucleotide-diphospho-sugar transferases"/>
    <property type="match status" value="1"/>
</dbReference>
<evidence type="ECO:0000313" key="5">
    <source>
        <dbReference type="Proteomes" id="UP000477070"/>
    </source>
</evidence>
<evidence type="ECO:0000313" key="4">
    <source>
        <dbReference type="Proteomes" id="UP000029714"/>
    </source>
</evidence>
<keyword evidence="4" id="KW-1185">Reference proteome</keyword>
<dbReference type="Pfam" id="PF00535">
    <property type="entry name" value="Glycos_transf_2"/>
    <property type="match status" value="1"/>
</dbReference>
<keyword evidence="3" id="KW-0808">Transferase</keyword>